<proteinExistence type="predicted"/>
<name>A0ABQ9FX89_TEGGR</name>
<protein>
    <submittedName>
        <fullName evidence="1">Uncharacterized protein</fullName>
    </submittedName>
</protein>
<dbReference type="EMBL" id="JARBDR010000104">
    <property type="protein sequence ID" value="KAJ8321346.1"/>
    <property type="molecule type" value="Genomic_DNA"/>
</dbReference>
<evidence type="ECO:0000313" key="2">
    <source>
        <dbReference type="Proteomes" id="UP001217089"/>
    </source>
</evidence>
<accession>A0ABQ9FX89</accession>
<comment type="caution">
    <text evidence="1">The sequence shown here is derived from an EMBL/GenBank/DDBJ whole genome shotgun (WGS) entry which is preliminary data.</text>
</comment>
<organism evidence="1 2">
    <name type="scientific">Tegillarca granosa</name>
    <name type="common">Malaysian cockle</name>
    <name type="synonym">Anadara granosa</name>
    <dbReference type="NCBI Taxonomy" id="220873"/>
    <lineage>
        <taxon>Eukaryota</taxon>
        <taxon>Metazoa</taxon>
        <taxon>Spiralia</taxon>
        <taxon>Lophotrochozoa</taxon>
        <taxon>Mollusca</taxon>
        <taxon>Bivalvia</taxon>
        <taxon>Autobranchia</taxon>
        <taxon>Pteriomorphia</taxon>
        <taxon>Arcoida</taxon>
        <taxon>Arcoidea</taxon>
        <taxon>Arcidae</taxon>
        <taxon>Tegillarca</taxon>
    </lineage>
</organism>
<gene>
    <name evidence="1" type="ORF">KUTeg_001107</name>
</gene>
<reference evidence="1 2" key="1">
    <citation type="submission" date="2022-12" db="EMBL/GenBank/DDBJ databases">
        <title>Chromosome-level genome of Tegillarca granosa.</title>
        <authorList>
            <person name="Kim J."/>
        </authorList>
    </citation>
    <scope>NUCLEOTIDE SEQUENCE [LARGE SCALE GENOMIC DNA]</scope>
    <source>
        <strain evidence="1">Teg-2019</strain>
        <tissue evidence="1">Adductor muscle</tissue>
    </source>
</reference>
<sequence length="102" mass="11316">MHGVVTTPGSLPAINDHLIYSVSKRKQVGHKDPTAKADRLSYILRGIKKSQHNIPKTRLPITSHILQQLCALLQQGCFSPYVDLILDSSKVDTFQKGVNILL</sequence>
<keyword evidence="2" id="KW-1185">Reference proteome</keyword>
<dbReference type="Proteomes" id="UP001217089">
    <property type="component" value="Unassembled WGS sequence"/>
</dbReference>
<evidence type="ECO:0000313" key="1">
    <source>
        <dbReference type="EMBL" id="KAJ8321346.1"/>
    </source>
</evidence>